<protein>
    <submittedName>
        <fullName evidence="1">Uncharacterized protein</fullName>
    </submittedName>
</protein>
<gene>
    <name evidence="1" type="ORF">NQ176_g4737</name>
</gene>
<proteinExistence type="predicted"/>
<dbReference type="EMBL" id="JANJQO010000539">
    <property type="protein sequence ID" value="KAJ2976800.1"/>
    <property type="molecule type" value="Genomic_DNA"/>
</dbReference>
<name>A0ACC1NBX6_9HYPO</name>
<comment type="caution">
    <text evidence="1">The sequence shown here is derived from an EMBL/GenBank/DDBJ whole genome shotgun (WGS) entry which is preliminary data.</text>
</comment>
<evidence type="ECO:0000313" key="1">
    <source>
        <dbReference type="EMBL" id="KAJ2976800.1"/>
    </source>
</evidence>
<reference evidence="1" key="1">
    <citation type="submission" date="2022-08" db="EMBL/GenBank/DDBJ databases">
        <title>Genome Sequence of Lecanicillium fungicola.</title>
        <authorList>
            <person name="Buettner E."/>
        </authorList>
    </citation>
    <scope>NUCLEOTIDE SEQUENCE</scope>
    <source>
        <strain evidence="1">Babe33</strain>
    </source>
</reference>
<keyword evidence="2" id="KW-1185">Reference proteome</keyword>
<sequence>MLINYAAVIAGLHCLSAVAVPTESSTLGVRGDPKPDDLPLAPAGLDSLRTKEELRAYFDQLGAVWTPPQHNIDARAPPKGLFVGRIYRLAGWVFSVGQVVVEQFGNTVPARLAFPRDDDHISRLANRVADSVLETIGGGKTSHSIGDWTWIGEWLQENYEFNGIPRSVIYNLVYDGIVASTDWITDDNAFDFIIHDANGHALLQFSLLPRIHGEILRYYDEL</sequence>
<evidence type="ECO:0000313" key="2">
    <source>
        <dbReference type="Proteomes" id="UP001143910"/>
    </source>
</evidence>
<organism evidence="1 2">
    <name type="scientific">Zarea fungicola</name>
    <dbReference type="NCBI Taxonomy" id="93591"/>
    <lineage>
        <taxon>Eukaryota</taxon>
        <taxon>Fungi</taxon>
        <taxon>Dikarya</taxon>
        <taxon>Ascomycota</taxon>
        <taxon>Pezizomycotina</taxon>
        <taxon>Sordariomycetes</taxon>
        <taxon>Hypocreomycetidae</taxon>
        <taxon>Hypocreales</taxon>
        <taxon>Cordycipitaceae</taxon>
        <taxon>Zarea</taxon>
    </lineage>
</organism>
<accession>A0ACC1NBX6</accession>
<dbReference type="Proteomes" id="UP001143910">
    <property type="component" value="Unassembled WGS sequence"/>
</dbReference>